<dbReference type="AlphaFoldDB" id="A0A448WHC9"/>
<evidence type="ECO:0000313" key="2">
    <source>
        <dbReference type="Proteomes" id="UP000784294"/>
    </source>
</evidence>
<comment type="caution">
    <text evidence="1">The sequence shown here is derived from an EMBL/GenBank/DDBJ whole genome shotgun (WGS) entry which is preliminary data.</text>
</comment>
<organism evidence="1 2">
    <name type="scientific">Protopolystoma xenopodis</name>
    <dbReference type="NCBI Taxonomy" id="117903"/>
    <lineage>
        <taxon>Eukaryota</taxon>
        <taxon>Metazoa</taxon>
        <taxon>Spiralia</taxon>
        <taxon>Lophotrochozoa</taxon>
        <taxon>Platyhelminthes</taxon>
        <taxon>Monogenea</taxon>
        <taxon>Polyopisthocotylea</taxon>
        <taxon>Polystomatidea</taxon>
        <taxon>Polystomatidae</taxon>
        <taxon>Protopolystoma</taxon>
    </lineage>
</organism>
<name>A0A448WHC9_9PLAT</name>
<dbReference type="Proteomes" id="UP000784294">
    <property type="component" value="Unassembled WGS sequence"/>
</dbReference>
<keyword evidence="2" id="KW-1185">Reference proteome</keyword>
<protein>
    <submittedName>
        <fullName evidence="1">Uncharacterized protein</fullName>
    </submittedName>
</protein>
<proteinExistence type="predicted"/>
<dbReference type="EMBL" id="CAAALY010012777">
    <property type="protein sequence ID" value="VEL11766.1"/>
    <property type="molecule type" value="Genomic_DNA"/>
</dbReference>
<sequence length="88" mass="9498">MTFDEHCTNVNTPQPAPTCTSSFARLYHAYPSPIHHSASLALASKHQAFSAGLTCPEDTPLILDATPSLIVMPVFTVYMADRASPSLH</sequence>
<evidence type="ECO:0000313" key="1">
    <source>
        <dbReference type="EMBL" id="VEL11766.1"/>
    </source>
</evidence>
<accession>A0A448WHC9</accession>
<reference evidence="1" key="1">
    <citation type="submission" date="2018-11" db="EMBL/GenBank/DDBJ databases">
        <authorList>
            <consortium name="Pathogen Informatics"/>
        </authorList>
    </citation>
    <scope>NUCLEOTIDE SEQUENCE</scope>
</reference>
<gene>
    <name evidence="1" type="ORF">PXEA_LOCUS5206</name>
</gene>